<feature type="signal peptide" evidence="1">
    <location>
        <begin position="1"/>
        <end position="18"/>
    </location>
</feature>
<proteinExistence type="predicted"/>
<reference evidence="2 3" key="1">
    <citation type="submission" date="2021-12" db="EMBL/GenBank/DDBJ databases">
        <title>Mucilaginibacter roseus genome.</title>
        <authorList>
            <person name="Ferreira J.R."/>
            <person name="Newman J.D."/>
        </authorList>
    </citation>
    <scope>NUCLEOTIDE SEQUENCE [LARGE SCALE GENOMIC DNA]</scope>
    <source>
        <strain evidence="2 3">LMG 28454</strain>
    </source>
</reference>
<evidence type="ECO:0008006" key="4">
    <source>
        <dbReference type="Google" id="ProtNLM"/>
    </source>
</evidence>
<keyword evidence="1" id="KW-0732">Signal</keyword>
<comment type="caution">
    <text evidence="2">The sequence shown here is derived from an EMBL/GenBank/DDBJ whole genome shotgun (WGS) entry which is preliminary data.</text>
</comment>
<evidence type="ECO:0000313" key="2">
    <source>
        <dbReference type="EMBL" id="MCD8739078.1"/>
    </source>
</evidence>
<evidence type="ECO:0000313" key="3">
    <source>
        <dbReference type="Proteomes" id="UP001199919"/>
    </source>
</evidence>
<evidence type="ECO:0000256" key="1">
    <source>
        <dbReference type="SAM" id="SignalP"/>
    </source>
</evidence>
<accession>A0ABS8TW15</accession>
<name>A0ABS8TW15_9SPHI</name>
<sequence length="103" mass="11540">MKKIMIKCIALLAAAILAGCKGESHEGIYVATLKSHYSVAEDTIELKGDIIINRVGYKRLIDGQLKNKEFSVKNWRLNSPDAPIIELGKNQITIGRIQYKKIK</sequence>
<dbReference type="Proteomes" id="UP001199919">
    <property type="component" value="Unassembled WGS sequence"/>
</dbReference>
<keyword evidence="3" id="KW-1185">Reference proteome</keyword>
<feature type="chain" id="PRO_5047213798" description="Lipoprotein" evidence="1">
    <location>
        <begin position="19"/>
        <end position="103"/>
    </location>
</feature>
<organism evidence="2 3">
    <name type="scientific">Mucilaginibacter roseus</name>
    <dbReference type="NCBI Taxonomy" id="1528868"/>
    <lineage>
        <taxon>Bacteria</taxon>
        <taxon>Pseudomonadati</taxon>
        <taxon>Bacteroidota</taxon>
        <taxon>Sphingobacteriia</taxon>
        <taxon>Sphingobacteriales</taxon>
        <taxon>Sphingobacteriaceae</taxon>
        <taxon>Mucilaginibacter</taxon>
    </lineage>
</organism>
<dbReference type="RefSeq" id="WP_232174953.1">
    <property type="nucleotide sequence ID" value="NZ_JAJPWV010000001.1"/>
</dbReference>
<protein>
    <recommendedName>
        <fullName evidence="4">Lipoprotein</fullName>
    </recommendedName>
</protein>
<dbReference type="PROSITE" id="PS51257">
    <property type="entry name" value="PROKAR_LIPOPROTEIN"/>
    <property type="match status" value="1"/>
</dbReference>
<gene>
    <name evidence="2" type="ORF">LT679_00565</name>
</gene>
<dbReference type="EMBL" id="JAJPWV010000001">
    <property type="protein sequence ID" value="MCD8739078.1"/>
    <property type="molecule type" value="Genomic_DNA"/>
</dbReference>